<organism evidence="6 8">
    <name type="scientific">Arsenophonus nasoniae</name>
    <name type="common">son-killer infecting Nasonia vitripennis</name>
    <dbReference type="NCBI Taxonomy" id="638"/>
    <lineage>
        <taxon>Bacteria</taxon>
        <taxon>Pseudomonadati</taxon>
        <taxon>Pseudomonadota</taxon>
        <taxon>Gammaproteobacteria</taxon>
        <taxon>Enterobacterales</taxon>
        <taxon>Morganellaceae</taxon>
        <taxon>Arsenophonus</taxon>
    </lineage>
</organism>
<dbReference type="GO" id="GO:0032153">
    <property type="term" value="C:cell division site"/>
    <property type="evidence" value="ECO:0007669"/>
    <property type="project" value="TreeGrafter"/>
</dbReference>
<evidence type="ECO:0000256" key="4">
    <source>
        <dbReference type="ARBA" id="ARBA00023306"/>
    </source>
</evidence>
<dbReference type="EMBL" id="CP123504">
    <property type="protein sequence ID" value="WGM00820.1"/>
    <property type="molecule type" value="Genomic_DNA"/>
</dbReference>
<evidence type="ECO:0000313" key="8">
    <source>
        <dbReference type="Proteomes" id="UP001177597"/>
    </source>
</evidence>
<dbReference type="Gene3D" id="1.10.3900.10">
    <property type="entry name" value="YacF-like"/>
    <property type="match status" value="1"/>
</dbReference>
<evidence type="ECO:0000256" key="5">
    <source>
        <dbReference type="HAMAP-Rule" id="MF_01092"/>
    </source>
</evidence>
<dbReference type="GO" id="GO:0005737">
    <property type="term" value="C:cytoplasm"/>
    <property type="evidence" value="ECO:0007669"/>
    <property type="project" value="UniProtKB-SubCell"/>
</dbReference>
<evidence type="ECO:0000256" key="2">
    <source>
        <dbReference type="ARBA" id="ARBA00022618"/>
    </source>
</evidence>
<comment type="similarity">
    <text evidence="5">Belongs to the ZapD family.</text>
</comment>
<dbReference type="GO" id="GO:0043093">
    <property type="term" value="P:FtsZ-dependent cytokinesis"/>
    <property type="evidence" value="ECO:0007669"/>
    <property type="project" value="UniProtKB-UniRule"/>
</dbReference>
<accession>A0AA95GDM9</accession>
<comment type="subunit">
    <text evidence="5">Interacts with FtsZ.</text>
</comment>
<dbReference type="InterPro" id="IPR009777">
    <property type="entry name" value="ZapD"/>
</dbReference>
<dbReference type="Proteomes" id="UP001177595">
    <property type="component" value="Chromosome"/>
</dbReference>
<evidence type="ECO:0000313" key="6">
    <source>
        <dbReference type="EMBL" id="WGL94478.1"/>
    </source>
</evidence>
<sequence length="250" mass="28900">MSNTISTIIYEHPLNEKMRSWLRMECLLQQLIDLKNINSLATGLAFFRAVSELIEVLDRSDIRADIIKELDKQKNKLNQWCSDPHADKTLIKNLLRELQENLTLLREAPRIGQHLRQDKVISIARQRLSIPGGCCSFDLPALHLWLNTHKKEIETRINFWIDGILPLRSALNMLLNLIRKSNTFTNQKSYNGFYQGSVENADLIRIKLPINLSLYPQISGHKTRFAIRFLHEDSENGIVPDELPFKLACC</sequence>
<dbReference type="PANTHER" id="PTHR39455">
    <property type="entry name" value="CELL DIVISION PROTEIN ZAPD"/>
    <property type="match status" value="1"/>
</dbReference>
<keyword evidence="1 5" id="KW-0963">Cytoplasm</keyword>
<dbReference type="RefSeq" id="WP_280624365.1">
    <property type="nucleotide sequence ID" value="NZ_CP123498.1"/>
</dbReference>
<keyword evidence="2 5" id="KW-0132">Cell division</keyword>
<evidence type="ECO:0000313" key="7">
    <source>
        <dbReference type="EMBL" id="WGM00820.1"/>
    </source>
</evidence>
<dbReference type="Proteomes" id="UP001177597">
    <property type="component" value="Chromosome"/>
</dbReference>
<dbReference type="Pfam" id="PF07072">
    <property type="entry name" value="ZapD"/>
    <property type="match status" value="1"/>
</dbReference>
<evidence type="ECO:0000256" key="3">
    <source>
        <dbReference type="ARBA" id="ARBA00023210"/>
    </source>
</evidence>
<dbReference type="PANTHER" id="PTHR39455:SF1">
    <property type="entry name" value="CELL DIVISION PROTEIN ZAPD"/>
    <property type="match status" value="1"/>
</dbReference>
<protein>
    <recommendedName>
        <fullName evidence="5">Cell division protein ZapD</fullName>
    </recommendedName>
    <alternativeName>
        <fullName evidence="5">Z ring-associated protein D</fullName>
    </alternativeName>
</protein>
<dbReference type="HAMAP" id="MF_01092">
    <property type="entry name" value="ZapD"/>
    <property type="match status" value="1"/>
</dbReference>
<dbReference type="AlphaFoldDB" id="A0AA95GDM9"/>
<evidence type="ECO:0000256" key="1">
    <source>
        <dbReference type="ARBA" id="ARBA00022490"/>
    </source>
</evidence>
<dbReference type="InterPro" id="IPR036268">
    <property type="entry name" value="ZapD_sf"/>
</dbReference>
<dbReference type="InterPro" id="IPR027462">
    <property type="entry name" value="ZapD_C"/>
</dbReference>
<dbReference type="Gene3D" id="2.60.440.10">
    <property type="entry name" value="YacF-like domains"/>
    <property type="match status" value="1"/>
</dbReference>
<dbReference type="NCBIfam" id="NF003653">
    <property type="entry name" value="PRK05287.1-1"/>
    <property type="match status" value="1"/>
</dbReference>
<comment type="subcellular location">
    <subcellularLocation>
        <location evidence="5">Cytoplasm</location>
    </subcellularLocation>
    <text evidence="5">Localizes to mid-cell in an FtsZ-dependent manner.</text>
</comment>
<dbReference type="GO" id="GO:0000917">
    <property type="term" value="P:division septum assembly"/>
    <property type="evidence" value="ECO:0007669"/>
    <property type="project" value="UniProtKB-KW"/>
</dbReference>
<name>A0AA95GDM9_9GAMM</name>
<proteinExistence type="inferred from homology"/>
<keyword evidence="3 5" id="KW-0717">Septation</keyword>
<comment type="function">
    <text evidence="5">Cell division factor that enhances FtsZ-ring assembly. Directly interacts with FtsZ and promotes bundling of FtsZ protofilaments, with a reduction in FtsZ GTPase activity.</text>
</comment>
<dbReference type="EMBL" id="CP123498">
    <property type="protein sequence ID" value="WGL94478.1"/>
    <property type="molecule type" value="Genomic_DNA"/>
</dbReference>
<dbReference type="SUPFAM" id="SSF160950">
    <property type="entry name" value="YacF-like"/>
    <property type="match status" value="1"/>
</dbReference>
<gene>
    <name evidence="5 6" type="primary">zapD</name>
    <name evidence="6" type="ORF">QE207_12230</name>
    <name evidence="7" type="ORF">QE210_13300</name>
</gene>
<reference evidence="6" key="1">
    <citation type="submission" date="2023-04" db="EMBL/GenBank/DDBJ databases">
        <title>Genome dynamics across the evolutionary transition to endosymbiosis.</title>
        <authorList>
            <person name="Siozios S."/>
            <person name="Nadal-Jimenez P."/>
            <person name="Azagi T."/>
            <person name="Sprong H."/>
            <person name="Frost C.L."/>
            <person name="Parratt S.R."/>
            <person name="Taylor G."/>
            <person name="Brettell L."/>
            <person name="Lew K.C."/>
            <person name="Croft L."/>
            <person name="King K.C."/>
            <person name="Brockhurst M.A."/>
            <person name="Hypsa V."/>
            <person name="Novakova E."/>
            <person name="Darby A.C."/>
            <person name="Hurst G.D.D."/>
        </authorList>
    </citation>
    <scope>NUCLEOTIDE SEQUENCE</scope>
    <source>
        <strain evidence="6">AIh</strain>
        <strain evidence="7">APv</strain>
    </source>
</reference>
<keyword evidence="4 5" id="KW-0131">Cell cycle</keyword>